<keyword evidence="3" id="KW-1003">Cell membrane</keyword>
<dbReference type="FunFam" id="3.40.50.300:FF:002145">
    <property type="entry name" value="ABC transporter (MsbA subfamily)"/>
    <property type="match status" value="1"/>
</dbReference>
<comment type="caution">
    <text evidence="12">The sequence shown here is derived from an EMBL/GenBank/DDBJ whole genome shotgun (WGS) entry which is preliminary data.</text>
</comment>
<accession>A0AAN5IAF8</accession>
<dbReference type="Pfam" id="PF00664">
    <property type="entry name" value="ABC_membrane"/>
    <property type="match status" value="1"/>
</dbReference>
<dbReference type="PANTHER" id="PTHR24223:SF415">
    <property type="entry name" value="FI20190P1"/>
    <property type="match status" value="1"/>
</dbReference>
<evidence type="ECO:0000259" key="11">
    <source>
        <dbReference type="PROSITE" id="PS50929"/>
    </source>
</evidence>
<dbReference type="InterPro" id="IPR050173">
    <property type="entry name" value="ABC_transporter_C-like"/>
</dbReference>
<name>A0AAN5IAF8_9BILA</name>
<feature type="transmembrane region" description="Helical" evidence="10">
    <location>
        <begin position="20"/>
        <end position="42"/>
    </location>
</feature>
<comment type="subcellular location">
    <subcellularLocation>
        <location evidence="1">Cell membrane</location>
        <topology evidence="1">Multi-pass membrane protein</topology>
    </subcellularLocation>
</comment>
<proteinExistence type="predicted"/>
<feature type="transmembrane region" description="Helical" evidence="10">
    <location>
        <begin position="125"/>
        <end position="150"/>
    </location>
</feature>
<evidence type="ECO:0000256" key="1">
    <source>
        <dbReference type="ARBA" id="ARBA00004651"/>
    </source>
</evidence>
<protein>
    <recommendedName>
        <fullName evidence="11">ABC transmembrane type-1 domain-containing protein</fullName>
    </recommendedName>
</protein>
<keyword evidence="8 10" id="KW-0472">Membrane</keyword>
<dbReference type="Pfam" id="PF00005">
    <property type="entry name" value="ABC_tran"/>
    <property type="match status" value="1"/>
</dbReference>
<evidence type="ECO:0000256" key="2">
    <source>
        <dbReference type="ARBA" id="ARBA00022448"/>
    </source>
</evidence>
<reference evidence="13" key="1">
    <citation type="submission" date="2022-10" db="EMBL/GenBank/DDBJ databases">
        <title>Genome assembly of Pristionchus species.</title>
        <authorList>
            <person name="Yoshida K."/>
            <person name="Sommer R.J."/>
        </authorList>
    </citation>
    <scope>NUCLEOTIDE SEQUENCE [LARGE SCALE GENOMIC DNA]</scope>
    <source>
        <strain evidence="13">RS5460</strain>
    </source>
</reference>
<evidence type="ECO:0000313" key="13">
    <source>
        <dbReference type="Proteomes" id="UP001328107"/>
    </source>
</evidence>
<feature type="domain" description="ABC transmembrane type-1" evidence="11">
    <location>
        <begin position="1"/>
        <end position="109"/>
    </location>
</feature>
<evidence type="ECO:0000256" key="10">
    <source>
        <dbReference type="SAM" id="Phobius"/>
    </source>
</evidence>
<dbReference type="PROSITE" id="PS50929">
    <property type="entry name" value="ABC_TM1F"/>
    <property type="match status" value="1"/>
</dbReference>
<sequence>MKALLKSLLQVPSINFVIIYTSPLFILPLIPLAVFFFTIMNLHNPPSKQFRKMEKDVRSTIYSFIAKCCAGSETVRAFAKEEYASGMLSAKLDRFTRCKIVLQCSDRWLCYYTDQIENLVVRFSALCAVISCGYFGVAPALAGLSLSYAFSMHMLDNVVEEISRIEHCKIDAERLRDYSSLAKELLAIERTMEADWIAHPRIEFDNICIRYAATLPLVLCNVSFSIAAREKVAVIGRTGSGKSSLTMALFRMIDPFSGCIRIGGIDISAVDLSQLRGALAIIPQDPVLFSGSLRANLDPFGTCSDKELWKAMEQCHMKETIDNLGGLDCKIDDSGKNLSVGQRQLLCLARVLIRRVNVKTHFCYFLIA</sequence>
<dbReference type="InterPro" id="IPR027417">
    <property type="entry name" value="P-loop_NTPase"/>
</dbReference>
<evidence type="ECO:0000256" key="8">
    <source>
        <dbReference type="ARBA" id="ARBA00023136"/>
    </source>
</evidence>
<keyword evidence="6" id="KW-0067">ATP-binding</keyword>
<evidence type="ECO:0000256" key="5">
    <source>
        <dbReference type="ARBA" id="ARBA00022741"/>
    </source>
</evidence>
<dbReference type="SUPFAM" id="SSF90123">
    <property type="entry name" value="ABC transporter transmembrane region"/>
    <property type="match status" value="1"/>
</dbReference>
<dbReference type="GO" id="GO:0016887">
    <property type="term" value="F:ATP hydrolysis activity"/>
    <property type="evidence" value="ECO:0007669"/>
    <property type="project" value="InterPro"/>
</dbReference>
<dbReference type="InterPro" id="IPR003439">
    <property type="entry name" value="ABC_transporter-like_ATP-bd"/>
</dbReference>
<dbReference type="Proteomes" id="UP001328107">
    <property type="component" value="Unassembled WGS sequence"/>
</dbReference>
<dbReference type="GO" id="GO:0005524">
    <property type="term" value="F:ATP binding"/>
    <property type="evidence" value="ECO:0007669"/>
    <property type="project" value="UniProtKB-KW"/>
</dbReference>
<dbReference type="InterPro" id="IPR036640">
    <property type="entry name" value="ABC1_TM_sf"/>
</dbReference>
<evidence type="ECO:0000313" key="12">
    <source>
        <dbReference type="EMBL" id="GMR57464.1"/>
    </source>
</evidence>
<dbReference type="GO" id="GO:0005886">
    <property type="term" value="C:plasma membrane"/>
    <property type="evidence" value="ECO:0007669"/>
    <property type="project" value="UniProtKB-SubCell"/>
</dbReference>
<keyword evidence="4 10" id="KW-0812">Transmembrane</keyword>
<dbReference type="SUPFAM" id="SSF52540">
    <property type="entry name" value="P-loop containing nucleoside triphosphate hydrolases"/>
    <property type="match status" value="1"/>
</dbReference>
<dbReference type="Gene3D" id="3.40.50.300">
    <property type="entry name" value="P-loop containing nucleotide triphosphate hydrolases"/>
    <property type="match status" value="1"/>
</dbReference>
<gene>
    <name evidence="12" type="ORF">PMAYCL1PPCAC_27659</name>
</gene>
<dbReference type="Gene3D" id="1.20.1560.10">
    <property type="entry name" value="ABC transporter type 1, transmembrane domain"/>
    <property type="match status" value="1"/>
</dbReference>
<dbReference type="PANTHER" id="PTHR24223">
    <property type="entry name" value="ATP-BINDING CASSETTE SUB-FAMILY C"/>
    <property type="match status" value="1"/>
</dbReference>
<keyword evidence="2" id="KW-0813">Transport</keyword>
<dbReference type="InterPro" id="IPR011527">
    <property type="entry name" value="ABC1_TM_dom"/>
</dbReference>
<dbReference type="GO" id="GO:0140359">
    <property type="term" value="F:ABC-type transporter activity"/>
    <property type="evidence" value="ECO:0007669"/>
    <property type="project" value="InterPro"/>
</dbReference>
<evidence type="ECO:0000256" key="7">
    <source>
        <dbReference type="ARBA" id="ARBA00022989"/>
    </source>
</evidence>
<keyword evidence="7 10" id="KW-1133">Transmembrane helix</keyword>
<keyword evidence="5" id="KW-0547">Nucleotide-binding</keyword>
<organism evidence="12 13">
    <name type="scientific">Pristionchus mayeri</name>
    <dbReference type="NCBI Taxonomy" id="1317129"/>
    <lineage>
        <taxon>Eukaryota</taxon>
        <taxon>Metazoa</taxon>
        <taxon>Ecdysozoa</taxon>
        <taxon>Nematoda</taxon>
        <taxon>Chromadorea</taxon>
        <taxon>Rhabditida</taxon>
        <taxon>Rhabditina</taxon>
        <taxon>Diplogasteromorpha</taxon>
        <taxon>Diplogasteroidea</taxon>
        <taxon>Neodiplogasteridae</taxon>
        <taxon>Pristionchus</taxon>
    </lineage>
</organism>
<evidence type="ECO:0000256" key="3">
    <source>
        <dbReference type="ARBA" id="ARBA00022475"/>
    </source>
</evidence>
<dbReference type="AlphaFoldDB" id="A0AAN5IAF8"/>
<evidence type="ECO:0000256" key="6">
    <source>
        <dbReference type="ARBA" id="ARBA00022840"/>
    </source>
</evidence>
<keyword evidence="13" id="KW-1185">Reference proteome</keyword>
<dbReference type="EMBL" id="BTRK01000006">
    <property type="protein sequence ID" value="GMR57464.1"/>
    <property type="molecule type" value="Genomic_DNA"/>
</dbReference>
<keyword evidence="9" id="KW-0325">Glycoprotein</keyword>
<evidence type="ECO:0000256" key="9">
    <source>
        <dbReference type="ARBA" id="ARBA00023180"/>
    </source>
</evidence>
<evidence type="ECO:0000256" key="4">
    <source>
        <dbReference type="ARBA" id="ARBA00022692"/>
    </source>
</evidence>